<evidence type="ECO:0000313" key="5">
    <source>
        <dbReference type="EMBL" id="KAF9949363.1"/>
    </source>
</evidence>
<keyword evidence="3" id="KW-0676">Redox-active center</keyword>
<name>A0A9P6IYH0_9FUNG</name>
<dbReference type="GO" id="GO:0015035">
    <property type="term" value="F:protein-disulfide reductase activity"/>
    <property type="evidence" value="ECO:0007669"/>
    <property type="project" value="InterPro"/>
</dbReference>
<dbReference type="InterPro" id="IPR013766">
    <property type="entry name" value="Thioredoxin_domain"/>
</dbReference>
<keyword evidence="1 3" id="KW-1015">Disulfide bond</keyword>
<dbReference type="OrthoDB" id="2121326at2759"/>
<evidence type="ECO:0000313" key="6">
    <source>
        <dbReference type="Proteomes" id="UP000749646"/>
    </source>
</evidence>
<dbReference type="SUPFAM" id="SSF52833">
    <property type="entry name" value="Thioredoxin-like"/>
    <property type="match status" value="1"/>
</dbReference>
<feature type="active site" description="Nucleophile" evidence="2">
    <location>
        <position position="30"/>
    </location>
</feature>
<dbReference type="FunFam" id="3.40.30.10:FF:000245">
    <property type="entry name" value="Thioredoxin"/>
    <property type="match status" value="1"/>
</dbReference>
<feature type="non-terminal residue" evidence="5">
    <location>
        <position position="105"/>
    </location>
</feature>
<dbReference type="PROSITE" id="PS00194">
    <property type="entry name" value="THIOREDOXIN_1"/>
    <property type="match status" value="1"/>
</dbReference>
<protein>
    <recommendedName>
        <fullName evidence="4">Thioredoxin domain-containing protein</fullName>
    </recommendedName>
</protein>
<dbReference type="Gene3D" id="3.40.30.10">
    <property type="entry name" value="Glutaredoxin"/>
    <property type="match status" value="1"/>
</dbReference>
<comment type="caution">
    <text evidence="5">The sequence shown here is derived from an EMBL/GenBank/DDBJ whole genome shotgun (WGS) entry which is preliminary data.</text>
</comment>
<dbReference type="PROSITE" id="PS51352">
    <property type="entry name" value="THIOREDOXIN_2"/>
    <property type="match status" value="1"/>
</dbReference>
<dbReference type="Pfam" id="PF00085">
    <property type="entry name" value="Thioredoxin"/>
    <property type="match status" value="1"/>
</dbReference>
<evidence type="ECO:0000259" key="4">
    <source>
        <dbReference type="PROSITE" id="PS51352"/>
    </source>
</evidence>
<dbReference type="PANTHER" id="PTHR46115">
    <property type="entry name" value="THIOREDOXIN-LIKE PROTEIN 1"/>
    <property type="match status" value="1"/>
</dbReference>
<feature type="active site" description="Nucleophile" evidence="2">
    <location>
        <position position="33"/>
    </location>
</feature>
<dbReference type="CDD" id="cd02947">
    <property type="entry name" value="TRX_family"/>
    <property type="match status" value="1"/>
</dbReference>
<accession>A0A9P6IYH0</accession>
<feature type="domain" description="Thioredoxin" evidence="4">
    <location>
        <begin position="1"/>
        <end position="104"/>
    </location>
</feature>
<feature type="disulfide bond" description="Redox-active" evidence="3">
    <location>
        <begin position="30"/>
        <end position="33"/>
    </location>
</feature>
<proteinExistence type="predicted"/>
<dbReference type="EMBL" id="JAAAHW010007305">
    <property type="protein sequence ID" value="KAF9949363.1"/>
    <property type="molecule type" value="Genomic_DNA"/>
</dbReference>
<evidence type="ECO:0000256" key="2">
    <source>
        <dbReference type="PIRSR" id="PIRSR000077-1"/>
    </source>
</evidence>
<keyword evidence="6" id="KW-1185">Reference proteome</keyword>
<dbReference type="InterPro" id="IPR005746">
    <property type="entry name" value="Thioredoxin"/>
</dbReference>
<gene>
    <name evidence="5" type="ORF">BGZ65_007385</name>
</gene>
<dbReference type="PRINTS" id="PR00421">
    <property type="entry name" value="THIOREDOXIN"/>
</dbReference>
<feature type="site" description="Contributes to redox potential value" evidence="2">
    <location>
        <position position="31"/>
    </location>
</feature>
<dbReference type="PIRSF" id="PIRSF000077">
    <property type="entry name" value="Thioredoxin"/>
    <property type="match status" value="1"/>
</dbReference>
<sequence length="105" mass="11709">MVHALESLQEFTDLIASGKKVLIDYTATWCGPCKFISPLFVKHSEEHPDIVFVKVDVDAVPEISQEVGIRAMPTFHAYHNKEKVDEVVGADTTKLQQLINNLAAM</sequence>
<reference evidence="5" key="1">
    <citation type="journal article" date="2020" name="Fungal Divers.">
        <title>Resolving the Mortierellaceae phylogeny through synthesis of multi-gene phylogenetics and phylogenomics.</title>
        <authorList>
            <person name="Vandepol N."/>
            <person name="Liber J."/>
            <person name="Desiro A."/>
            <person name="Na H."/>
            <person name="Kennedy M."/>
            <person name="Barry K."/>
            <person name="Grigoriev I.V."/>
            <person name="Miller A.N."/>
            <person name="O'Donnell K."/>
            <person name="Stajich J.E."/>
            <person name="Bonito G."/>
        </authorList>
    </citation>
    <scope>NUCLEOTIDE SEQUENCE</scope>
    <source>
        <strain evidence="5">MES-2147</strain>
    </source>
</reference>
<dbReference type="Proteomes" id="UP000749646">
    <property type="component" value="Unassembled WGS sequence"/>
</dbReference>
<dbReference type="InterPro" id="IPR017937">
    <property type="entry name" value="Thioredoxin_CS"/>
</dbReference>
<feature type="site" description="Contributes to redox potential value" evidence="2">
    <location>
        <position position="32"/>
    </location>
</feature>
<evidence type="ECO:0000256" key="1">
    <source>
        <dbReference type="ARBA" id="ARBA00023157"/>
    </source>
</evidence>
<dbReference type="InterPro" id="IPR036249">
    <property type="entry name" value="Thioredoxin-like_sf"/>
</dbReference>
<organism evidence="5 6">
    <name type="scientific">Modicella reniformis</name>
    <dbReference type="NCBI Taxonomy" id="1440133"/>
    <lineage>
        <taxon>Eukaryota</taxon>
        <taxon>Fungi</taxon>
        <taxon>Fungi incertae sedis</taxon>
        <taxon>Mucoromycota</taxon>
        <taxon>Mortierellomycotina</taxon>
        <taxon>Mortierellomycetes</taxon>
        <taxon>Mortierellales</taxon>
        <taxon>Mortierellaceae</taxon>
        <taxon>Modicella</taxon>
    </lineage>
</organism>
<feature type="site" description="Deprotonates C-terminal active site Cys" evidence="2">
    <location>
        <position position="24"/>
    </location>
</feature>
<dbReference type="AlphaFoldDB" id="A0A9P6IYH0"/>
<evidence type="ECO:0000256" key="3">
    <source>
        <dbReference type="PIRSR" id="PIRSR000077-4"/>
    </source>
</evidence>